<evidence type="ECO:0000313" key="3">
    <source>
        <dbReference type="EMBL" id="GAA3685924.1"/>
    </source>
</evidence>
<feature type="signal peptide" evidence="2">
    <location>
        <begin position="1"/>
        <end position="21"/>
    </location>
</feature>
<evidence type="ECO:0000313" key="4">
    <source>
        <dbReference type="Proteomes" id="UP001500902"/>
    </source>
</evidence>
<proteinExistence type="predicted"/>
<evidence type="ECO:0000256" key="2">
    <source>
        <dbReference type="SAM" id="SignalP"/>
    </source>
</evidence>
<dbReference type="EMBL" id="BAAAZP010000102">
    <property type="protein sequence ID" value="GAA3685924.1"/>
    <property type="molecule type" value="Genomic_DNA"/>
</dbReference>
<dbReference type="PROSITE" id="PS51257">
    <property type="entry name" value="PROKAR_LIPOPROTEIN"/>
    <property type="match status" value="1"/>
</dbReference>
<sequence length="228" mass="23738">MTRVRAMLLTAVAMTTMTLTACGTLVPADRQTSEAGMATEQPSQSSTAEGPGEGDPQASTSPDEAASDSSDEAGSDEAASAPGKTTKAGTRLQIGEQAILPYRNGTIGITVTAVEKGDPAELEREFGARAKGIVPYFIRYTVANVDGEDRSFASAPYLQPVTATGGPTGAVVTGSMDGCERESAPKDFAQAGATFETCRLTGARSGVEIVGAEFDDDTYRDKPVVWRR</sequence>
<name>A0ABP7CEW5_9ACTN</name>
<evidence type="ECO:0000256" key="1">
    <source>
        <dbReference type="SAM" id="MobiDB-lite"/>
    </source>
</evidence>
<dbReference type="Proteomes" id="UP001500902">
    <property type="component" value="Unassembled WGS sequence"/>
</dbReference>
<accession>A0ABP7CEW5</accession>
<feature type="chain" id="PRO_5047201651" description="Lipoprotein" evidence="2">
    <location>
        <begin position="22"/>
        <end position="228"/>
    </location>
</feature>
<evidence type="ECO:0008006" key="5">
    <source>
        <dbReference type="Google" id="ProtNLM"/>
    </source>
</evidence>
<feature type="compositionally biased region" description="Acidic residues" evidence="1">
    <location>
        <begin position="65"/>
        <end position="75"/>
    </location>
</feature>
<protein>
    <recommendedName>
        <fullName evidence="5">Lipoprotein</fullName>
    </recommendedName>
</protein>
<keyword evidence="2" id="KW-0732">Signal</keyword>
<organism evidence="3 4">
    <name type="scientific">Nonomuraea antimicrobica</name>
    <dbReference type="NCBI Taxonomy" id="561173"/>
    <lineage>
        <taxon>Bacteria</taxon>
        <taxon>Bacillati</taxon>
        <taxon>Actinomycetota</taxon>
        <taxon>Actinomycetes</taxon>
        <taxon>Streptosporangiales</taxon>
        <taxon>Streptosporangiaceae</taxon>
        <taxon>Nonomuraea</taxon>
    </lineage>
</organism>
<gene>
    <name evidence="3" type="ORF">GCM10022224_058400</name>
</gene>
<feature type="region of interest" description="Disordered" evidence="1">
    <location>
        <begin position="31"/>
        <end position="92"/>
    </location>
</feature>
<keyword evidence="4" id="KW-1185">Reference proteome</keyword>
<comment type="caution">
    <text evidence="3">The sequence shown here is derived from an EMBL/GenBank/DDBJ whole genome shotgun (WGS) entry which is preliminary data.</text>
</comment>
<reference evidence="4" key="1">
    <citation type="journal article" date="2019" name="Int. J. Syst. Evol. Microbiol.">
        <title>The Global Catalogue of Microorganisms (GCM) 10K type strain sequencing project: providing services to taxonomists for standard genome sequencing and annotation.</title>
        <authorList>
            <consortium name="The Broad Institute Genomics Platform"/>
            <consortium name="The Broad Institute Genome Sequencing Center for Infectious Disease"/>
            <person name="Wu L."/>
            <person name="Ma J."/>
        </authorList>
    </citation>
    <scope>NUCLEOTIDE SEQUENCE [LARGE SCALE GENOMIC DNA]</scope>
    <source>
        <strain evidence="4">JCM 16904</strain>
    </source>
</reference>